<feature type="domain" description="UvrD-like helicase C-terminal" evidence="15">
    <location>
        <begin position="291"/>
        <end position="572"/>
    </location>
</feature>
<dbReference type="GO" id="GO:0016787">
    <property type="term" value="F:hydrolase activity"/>
    <property type="evidence" value="ECO:0007669"/>
    <property type="project" value="UniProtKB-UniRule"/>
</dbReference>
<proteinExistence type="inferred from homology"/>
<dbReference type="SUPFAM" id="SSF52540">
    <property type="entry name" value="P-loop containing nucleoside triphosphate hydrolases"/>
    <property type="match status" value="1"/>
</dbReference>
<dbReference type="GO" id="GO:0005829">
    <property type="term" value="C:cytosol"/>
    <property type="evidence" value="ECO:0007669"/>
    <property type="project" value="TreeGrafter"/>
</dbReference>
<evidence type="ECO:0000256" key="4">
    <source>
        <dbReference type="ARBA" id="ARBA00022806"/>
    </source>
</evidence>
<dbReference type="Pfam" id="PF21196">
    <property type="entry name" value="PcrA_UvrD_tudor"/>
    <property type="match status" value="1"/>
</dbReference>
<evidence type="ECO:0000256" key="11">
    <source>
        <dbReference type="ARBA" id="ARBA00048988"/>
    </source>
</evidence>
<keyword evidence="4 12" id="KW-0347">Helicase</keyword>
<accession>A0A7K3WSR6</accession>
<dbReference type="Pfam" id="PF13361">
    <property type="entry name" value="UvrD_C"/>
    <property type="match status" value="1"/>
</dbReference>
<dbReference type="FunFam" id="1.10.486.10:FF:000003">
    <property type="entry name" value="ATP-dependent DNA helicase"/>
    <property type="match status" value="1"/>
</dbReference>
<dbReference type="InterPro" id="IPR014017">
    <property type="entry name" value="DNA_helicase_UvrD-like_C"/>
</dbReference>
<dbReference type="Gene3D" id="3.40.50.300">
    <property type="entry name" value="P-loop containing nucleotide triphosphate hydrolases"/>
    <property type="match status" value="2"/>
</dbReference>
<evidence type="ECO:0000256" key="1">
    <source>
        <dbReference type="ARBA" id="ARBA00009922"/>
    </source>
</evidence>
<dbReference type="InterPro" id="IPR014016">
    <property type="entry name" value="UvrD-like_ATP-bd"/>
</dbReference>
<keyword evidence="17" id="KW-1185">Reference proteome</keyword>
<evidence type="ECO:0000256" key="13">
    <source>
        <dbReference type="SAM" id="MobiDB-lite"/>
    </source>
</evidence>
<dbReference type="InterPro" id="IPR000212">
    <property type="entry name" value="DNA_helicase_UvrD/REP"/>
</dbReference>
<feature type="region of interest" description="Disordered" evidence="13">
    <location>
        <begin position="660"/>
        <end position="703"/>
    </location>
</feature>
<gene>
    <name evidence="16" type="ORF">G3O08_13535</name>
</gene>
<dbReference type="InterPro" id="IPR013986">
    <property type="entry name" value="DExx_box_DNA_helicase_dom_sf"/>
</dbReference>
<evidence type="ECO:0000256" key="9">
    <source>
        <dbReference type="ARBA" id="ARBA00034808"/>
    </source>
</evidence>
<dbReference type="EC" id="5.6.2.4" evidence="9"/>
<dbReference type="GO" id="GO:0033202">
    <property type="term" value="C:DNA helicase complex"/>
    <property type="evidence" value="ECO:0007669"/>
    <property type="project" value="TreeGrafter"/>
</dbReference>
<dbReference type="GO" id="GO:0003677">
    <property type="term" value="F:DNA binding"/>
    <property type="evidence" value="ECO:0007669"/>
    <property type="project" value="UniProtKB-KW"/>
</dbReference>
<feature type="domain" description="UvrD-like helicase ATP-binding" evidence="14">
    <location>
        <begin position="5"/>
        <end position="290"/>
    </location>
</feature>
<evidence type="ECO:0000256" key="2">
    <source>
        <dbReference type="ARBA" id="ARBA00022741"/>
    </source>
</evidence>
<dbReference type="GO" id="GO:0043138">
    <property type="term" value="F:3'-5' DNA helicase activity"/>
    <property type="evidence" value="ECO:0007669"/>
    <property type="project" value="UniProtKB-EC"/>
</dbReference>
<dbReference type="PROSITE" id="PS51198">
    <property type="entry name" value="UVRD_HELICASE_ATP_BIND"/>
    <property type="match status" value="1"/>
</dbReference>
<dbReference type="CDD" id="cd17932">
    <property type="entry name" value="DEXQc_UvrD"/>
    <property type="match status" value="1"/>
</dbReference>
<dbReference type="InterPro" id="IPR027417">
    <property type="entry name" value="P-loop_NTPase"/>
</dbReference>
<keyword evidence="7" id="KW-0413">Isomerase</keyword>
<evidence type="ECO:0000259" key="15">
    <source>
        <dbReference type="PROSITE" id="PS51217"/>
    </source>
</evidence>
<keyword evidence="6" id="KW-0238">DNA-binding</keyword>
<comment type="catalytic activity">
    <reaction evidence="8">
        <text>Couples ATP hydrolysis with the unwinding of duplex DNA by translocating in the 3'-5' direction.</text>
        <dbReference type="EC" id="5.6.2.4"/>
    </reaction>
</comment>
<dbReference type="Proteomes" id="UP000486602">
    <property type="component" value="Unassembled WGS sequence"/>
</dbReference>
<feature type="binding site" evidence="12">
    <location>
        <begin position="26"/>
        <end position="33"/>
    </location>
    <ligand>
        <name>ATP</name>
        <dbReference type="ChEBI" id="CHEBI:30616"/>
    </ligand>
</feature>
<dbReference type="GO" id="GO:0000725">
    <property type="term" value="P:recombinational repair"/>
    <property type="evidence" value="ECO:0007669"/>
    <property type="project" value="TreeGrafter"/>
</dbReference>
<evidence type="ECO:0000256" key="12">
    <source>
        <dbReference type="PROSITE-ProRule" id="PRU00560"/>
    </source>
</evidence>
<evidence type="ECO:0000313" key="16">
    <source>
        <dbReference type="EMBL" id="NEN24524.1"/>
    </source>
</evidence>
<dbReference type="Gene3D" id="1.10.486.10">
    <property type="entry name" value="PCRA, domain 4"/>
    <property type="match status" value="1"/>
</dbReference>
<sequence>MDYLDQLNPAQRAAVEHTEGPCMVIAGAGSGKTRVLTYRIAHLINKGVDPFNILSLTFTNKAAREMKERISKVIGGTEARNIWMGTFHSIFARILRVEAEKLNYPSNFSIYDSADSKSLLKSIVKEMALDDKLYKVGFVQSRISKAKNNLISPKAYRENAEIMGDDEMSGRTKIVEIYYEYNLRLFKSGAMDFDDLLYKTNVLLRDFPEVLHKYQHKFKYLLVDEYQDTNFSQYLIVKKLAALNENLCVVGDDAQSIYGFRGANIQNILNFKNDYPDYKLFKLEQNYRSTKTIVAAANSVIGKNRDQIKKKVWTDNVDGDIIRVSRSLSDNEEGLFVANDIFTDRNNNQLSNKSFAILYRTNSQSRAMEEALRKINIPYRIYGGQSFYQRKEIKDLLAYYRLTANPKDEESLKRVINYPARGIGKTTLEKITIAAAENQSSLWEVISYGLNTLQVNSGTKQKLADFVTMIRSFGAQLQSLDAFSMAEHIAKSTGLLRELYADKTPEGLTRFENIQELLNGIKEFSESNLPEFNGEKPHLTDFLVDVALLTDADQNDDDDDKVSLMTIHASKGLEFPHVYIVGMEENLFPSQLSLSDRSELEEERRLFYVALTRAEKKTTLTYALSRYRYGTLNHSEPSRFIEEIDPQFIEAPEKLETPFERDSGFGATPWKGMGSSGDSRNFQRKEKYERPASPAPTVPPNLKRVSQVPNISTANATAAGTIVAGSQVVHAKFGKGKVLNVEGESPNEKATVFFPSVGQKQLLLKFAKLTPVA</sequence>
<keyword evidence="5 12" id="KW-0067">ATP-binding</keyword>
<keyword evidence="3 12" id="KW-0378">Hydrolase</keyword>
<dbReference type="PANTHER" id="PTHR11070">
    <property type="entry name" value="UVRD / RECB / PCRA DNA HELICASE FAMILY MEMBER"/>
    <property type="match status" value="1"/>
</dbReference>
<evidence type="ECO:0000256" key="10">
    <source>
        <dbReference type="ARBA" id="ARBA00034923"/>
    </source>
</evidence>
<organism evidence="16 17">
    <name type="scientific">Cryomorpha ignava</name>
    <dbReference type="NCBI Taxonomy" id="101383"/>
    <lineage>
        <taxon>Bacteria</taxon>
        <taxon>Pseudomonadati</taxon>
        <taxon>Bacteroidota</taxon>
        <taxon>Flavobacteriia</taxon>
        <taxon>Flavobacteriales</taxon>
        <taxon>Cryomorphaceae</taxon>
        <taxon>Cryomorpha</taxon>
    </lineage>
</organism>
<dbReference type="PANTHER" id="PTHR11070:SF2">
    <property type="entry name" value="ATP-DEPENDENT DNA HELICASE SRS2"/>
    <property type="match status" value="1"/>
</dbReference>
<comment type="similarity">
    <text evidence="1">Belongs to the helicase family. UvrD subfamily.</text>
</comment>
<reference evidence="16 17" key="1">
    <citation type="submission" date="2020-02" db="EMBL/GenBank/DDBJ databases">
        <title>Out from the shadows clarifying the taxonomy of the family Cryomorphaceae and related taxa by utilizing the GTDB taxonomic framework.</title>
        <authorList>
            <person name="Bowman J.P."/>
        </authorList>
    </citation>
    <scope>NUCLEOTIDE SEQUENCE [LARGE SCALE GENOMIC DNA]</scope>
    <source>
        <strain evidence="16 17">QSSC 1-22</strain>
    </source>
</reference>
<comment type="caution">
    <text evidence="16">The sequence shown here is derived from an EMBL/GenBank/DDBJ whole genome shotgun (WGS) entry which is preliminary data.</text>
</comment>
<dbReference type="RefSeq" id="WP_163285917.1">
    <property type="nucleotide sequence ID" value="NZ_JAAGVY010000027.1"/>
</dbReference>
<dbReference type="GO" id="GO:0005524">
    <property type="term" value="F:ATP binding"/>
    <property type="evidence" value="ECO:0007669"/>
    <property type="project" value="UniProtKB-UniRule"/>
</dbReference>
<evidence type="ECO:0000256" key="3">
    <source>
        <dbReference type="ARBA" id="ARBA00022801"/>
    </source>
</evidence>
<evidence type="ECO:0000256" key="8">
    <source>
        <dbReference type="ARBA" id="ARBA00034617"/>
    </source>
</evidence>
<dbReference type="Gene3D" id="1.10.10.160">
    <property type="match status" value="1"/>
</dbReference>
<evidence type="ECO:0000256" key="6">
    <source>
        <dbReference type="ARBA" id="ARBA00023125"/>
    </source>
</evidence>
<dbReference type="AlphaFoldDB" id="A0A7K3WSR6"/>
<protein>
    <recommendedName>
        <fullName evidence="9">DNA 3'-5' helicase</fullName>
        <ecNumber evidence="9">5.6.2.4</ecNumber>
    </recommendedName>
    <alternativeName>
        <fullName evidence="10">DNA 3'-5' helicase II</fullName>
    </alternativeName>
</protein>
<evidence type="ECO:0000256" key="7">
    <source>
        <dbReference type="ARBA" id="ARBA00023235"/>
    </source>
</evidence>
<dbReference type="Pfam" id="PF00580">
    <property type="entry name" value="UvrD-helicase"/>
    <property type="match status" value="1"/>
</dbReference>
<dbReference type="CDD" id="cd18807">
    <property type="entry name" value="SF1_C_UvrD"/>
    <property type="match status" value="1"/>
</dbReference>
<feature type="compositionally biased region" description="Basic and acidic residues" evidence="13">
    <location>
        <begin position="681"/>
        <end position="690"/>
    </location>
</feature>
<comment type="catalytic activity">
    <reaction evidence="11">
        <text>ATP + H2O = ADP + phosphate + H(+)</text>
        <dbReference type="Rhea" id="RHEA:13065"/>
        <dbReference type="ChEBI" id="CHEBI:15377"/>
        <dbReference type="ChEBI" id="CHEBI:15378"/>
        <dbReference type="ChEBI" id="CHEBI:30616"/>
        <dbReference type="ChEBI" id="CHEBI:43474"/>
        <dbReference type="ChEBI" id="CHEBI:456216"/>
        <dbReference type="EC" id="5.6.2.4"/>
    </reaction>
</comment>
<keyword evidence="2 12" id="KW-0547">Nucleotide-binding</keyword>
<evidence type="ECO:0000313" key="17">
    <source>
        <dbReference type="Proteomes" id="UP000486602"/>
    </source>
</evidence>
<evidence type="ECO:0000256" key="5">
    <source>
        <dbReference type="ARBA" id="ARBA00022840"/>
    </source>
</evidence>
<evidence type="ECO:0000259" key="14">
    <source>
        <dbReference type="PROSITE" id="PS51198"/>
    </source>
</evidence>
<name>A0A7K3WSR6_9FLAO</name>
<dbReference type="EMBL" id="JAAGVY010000027">
    <property type="protein sequence ID" value="NEN24524.1"/>
    <property type="molecule type" value="Genomic_DNA"/>
</dbReference>
<dbReference type="PROSITE" id="PS51217">
    <property type="entry name" value="UVRD_HELICASE_CTER"/>
    <property type="match status" value="1"/>
</dbReference>